<dbReference type="Proteomes" id="UP000602510">
    <property type="component" value="Unassembled WGS sequence"/>
</dbReference>
<organism evidence="3 4">
    <name type="scientific">Phytophthora infestans</name>
    <name type="common">Potato late blight agent</name>
    <name type="synonym">Botrytis infestans</name>
    <dbReference type="NCBI Taxonomy" id="4787"/>
    <lineage>
        <taxon>Eukaryota</taxon>
        <taxon>Sar</taxon>
        <taxon>Stramenopiles</taxon>
        <taxon>Oomycota</taxon>
        <taxon>Peronosporomycetes</taxon>
        <taxon>Peronosporales</taxon>
        <taxon>Peronosporaceae</taxon>
        <taxon>Phytophthora</taxon>
    </lineage>
</organism>
<feature type="compositionally biased region" description="Basic and acidic residues" evidence="2">
    <location>
        <begin position="532"/>
        <end position="544"/>
    </location>
</feature>
<feature type="compositionally biased region" description="Basic residues" evidence="2">
    <location>
        <begin position="512"/>
        <end position="526"/>
    </location>
</feature>
<feature type="region of interest" description="Disordered" evidence="2">
    <location>
        <begin position="385"/>
        <end position="436"/>
    </location>
</feature>
<keyword evidence="1" id="KW-0175">Coiled coil</keyword>
<accession>A0A833TM87</accession>
<dbReference type="EMBL" id="WSZM01000039">
    <property type="protein sequence ID" value="KAF4045790.1"/>
    <property type="molecule type" value="Genomic_DNA"/>
</dbReference>
<proteinExistence type="predicted"/>
<dbReference type="AlphaFoldDB" id="A0A833TM87"/>
<protein>
    <submittedName>
        <fullName evidence="3">Uncharacterized protein</fullName>
    </submittedName>
</protein>
<comment type="caution">
    <text evidence="3">The sequence shown here is derived from an EMBL/GenBank/DDBJ whole genome shotgun (WGS) entry which is preliminary data.</text>
</comment>
<feature type="region of interest" description="Disordered" evidence="2">
    <location>
        <begin position="1"/>
        <end position="23"/>
    </location>
</feature>
<evidence type="ECO:0000313" key="3">
    <source>
        <dbReference type="EMBL" id="KAF4045790.1"/>
    </source>
</evidence>
<feature type="region of interest" description="Disordered" evidence="2">
    <location>
        <begin position="461"/>
        <end position="547"/>
    </location>
</feature>
<keyword evidence="4" id="KW-1185">Reference proteome</keyword>
<feature type="compositionally biased region" description="Acidic residues" evidence="2">
    <location>
        <begin position="88"/>
        <end position="100"/>
    </location>
</feature>
<feature type="coiled-coil region" evidence="1">
    <location>
        <begin position="235"/>
        <end position="280"/>
    </location>
</feature>
<name>A0A833TM87_PHYIN</name>
<gene>
    <name evidence="3" type="ORF">GN244_ATG01763</name>
</gene>
<reference evidence="3" key="1">
    <citation type="submission" date="2020-04" db="EMBL/GenBank/DDBJ databases">
        <title>Hybrid Assembly of Korean Phytophthora infestans isolates.</title>
        <authorList>
            <person name="Prokchorchik M."/>
            <person name="Lee Y."/>
            <person name="Seo J."/>
            <person name="Cho J.-H."/>
            <person name="Park Y.-E."/>
            <person name="Jang D.-C."/>
            <person name="Im J.-S."/>
            <person name="Choi J.-G."/>
            <person name="Park H.-J."/>
            <person name="Lee G.-B."/>
            <person name="Lee Y.-G."/>
            <person name="Hong S.-Y."/>
            <person name="Cho K."/>
            <person name="Sohn K.H."/>
        </authorList>
    </citation>
    <scope>NUCLEOTIDE SEQUENCE</scope>
    <source>
        <strain evidence="3">KR_1_A1</strain>
    </source>
</reference>
<feature type="compositionally biased region" description="Acidic residues" evidence="2">
    <location>
        <begin position="475"/>
        <end position="486"/>
    </location>
</feature>
<feature type="compositionally biased region" description="Basic and acidic residues" evidence="2">
    <location>
        <begin position="493"/>
        <end position="502"/>
    </location>
</feature>
<evidence type="ECO:0000256" key="1">
    <source>
        <dbReference type="SAM" id="Coils"/>
    </source>
</evidence>
<evidence type="ECO:0000313" key="4">
    <source>
        <dbReference type="Proteomes" id="UP000602510"/>
    </source>
</evidence>
<feature type="compositionally biased region" description="Basic and acidic residues" evidence="2">
    <location>
        <begin position="404"/>
        <end position="418"/>
    </location>
</feature>
<feature type="region of interest" description="Disordered" evidence="2">
    <location>
        <begin position="77"/>
        <end position="100"/>
    </location>
</feature>
<sequence length="568" mass="64814">MAALHTMEVLTRPAGAPRSSPSVISDSSMTMSFSLPASFLQARAALSTAAVAGPKRAGNGVEEVGDSWEERDWESEALQTVKAKPEQQESDDWEQETTPDLPDDFPRLIVNLTRVQRHHFPVSKEDEQELDMMEVFRRVKATLHQHFSQLAEVLFEQKLCFHCTYGTSRAMLDNLHAAYPDDLFAMVDYPTEIDDVPLHEFLHTLSYPSKWKSVEYLKDCLRRCSRDIRWKRDVIAELEVLAEQEFAQYEEKQQRLSDEIDELTRLRDSFREKLEKMTSHDGKPNGQYLILRKLEDIENRLVTLLDDYLKEPELEEEECYSAFGNPGGEGGVRTGMNVLDMVIAMVFGRLPRDFTQQTSTEEHFQMLFDHHIHILRLWKKDFGRLPPQSRAAPPKPDGADSDELSEREQAVDDISGHDDIDEQGETISSYGRVDDGDAESLEEASLDGLDGDWERVHFEDTALQGNDSDGYGADFDSDESEDEEEQTAAVRVQMHEKLEQGDAGKSSVSTRPGRRRVKRSTRRSKKLLQSTSERHYNSDEERKIAPFQPFACTGAVGLLRLAKENEMF</sequence>
<evidence type="ECO:0000256" key="2">
    <source>
        <dbReference type="SAM" id="MobiDB-lite"/>
    </source>
</evidence>